<evidence type="ECO:0000313" key="1">
    <source>
        <dbReference type="EMBL" id="GAA6503138.1"/>
    </source>
</evidence>
<dbReference type="PANTHER" id="PTHR34472">
    <property type="entry name" value="SULFUR CARRIER PROTEIN THIS"/>
    <property type="match status" value="1"/>
</dbReference>
<dbReference type="CDD" id="cd00565">
    <property type="entry name" value="Ubl_ThiS"/>
    <property type="match status" value="1"/>
</dbReference>
<dbReference type="InterPro" id="IPR012675">
    <property type="entry name" value="Beta-grasp_dom_sf"/>
</dbReference>
<dbReference type="InterPro" id="IPR003749">
    <property type="entry name" value="ThiS/MoaD-like"/>
</dbReference>
<dbReference type="Pfam" id="PF02597">
    <property type="entry name" value="ThiS"/>
    <property type="match status" value="1"/>
</dbReference>
<dbReference type="Gene3D" id="3.10.20.30">
    <property type="match status" value="1"/>
</dbReference>
<dbReference type="SUPFAM" id="SSF54285">
    <property type="entry name" value="MoaD/ThiS"/>
    <property type="match status" value="1"/>
</dbReference>
<gene>
    <name evidence="1" type="primary">thiS</name>
    <name evidence="1" type="ORF">K340107D12_59540</name>
</gene>
<accession>A0ABQ0C2X0</accession>
<protein>
    <submittedName>
        <fullName evidence="1">Sulfur carrier protein ThiS</fullName>
    </submittedName>
</protein>
<dbReference type="RefSeq" id="WP_227210435.1">
    <property type="nucleotide sequence ID" value="NZ_BAABZQ010000001.1"/>
</dbReference>
<reference evidence="1 2" key="1">
    <citation type="submission" date="2024-04" db="EMBL/GenBank/DDBJ databases">
        <title>Defined microbial consortia suppress multidrug-resistant proinflammatory Enterobacteriaceae via ecological control.</title>
        <authorList>
            <person name="Furuichi M."/>
            <person name="Kawaguchi T."/>
            <person name="Pust M."/>
            <person name="Yasuma K."/>
            <person name="Plichta D."/>
            <person name="Hasegawa N."/>
            <person name="Ohya T."/>
            <person name="Bhattarai S."/>
            <person name="Sasajima S."/>
            <person name="Aoto Y."/>
            <person name="Tuganbaev T."/>
            <person name="Yaginuma M."/>
            <person name="Ueda M."/>
            <person name="Okahashi N."/>
            <person name="Amafuji K."/>
            <person name="Kiridooshi Y."/>
            <person name="Sugita K."/>
            <person name="Strazar M."/>
            <person name="Skelly A."/>
            <person name="Suda W."/>
            <person name="Hattori M."/>
            <person name="Nakamoto N."/>
            <person name="Caballero S."/>
            <person name="Norman J."/>
            <person name="Olle B."/>
            <person name="Tanoue T."/>
            <person name="Arita M."/>
            <person name="Bucci V."/>
            <person name="Atarashi K."/>
            <person name="Xavier R."/>
            <person name="Honda K."/>
        </authorList>
    </citation>
    <scope>NUCLEOTIDE SEQUENCE [LARGE SCALE GENOMIC DNA]</scope>
    <source>
        <strain evidence="2">k34-0107-D12</strain>
    </source>
</reference>
<evidence type="ECO:0000313" key="2">
    <source>
        <dbReference type="Proteomes" id="UP001600941"/>
    </source>
</evidence>
<comment type="caution">
    <text evidence="1">The sequence shown here is derived from an EMBL/GenBank/DDBJ whole genome shotgun (WGS) entry which is preliminary data.</text>
</comment>
<dbReference type="EMBL" id="BAABZQ010000001">
    <property type="protein sequence ID" value="GAA6503138.1"/>
    <property type="molecule type" value="Genomic_DNA"/>
</dbReference>
<keyword evidence="2" id="KW-1185">Reference proteome</keyword>
<dbReference type="PANTHER" id="PTHR34472:SF1">
    <property type="entry name" value="SULFUR CARRIER PROTEIN THIS"/>
    <property type="match status" value="1"/>
</dbReference>
<dbReference type="Proteomes" id="UP001600941">
    <property type="component" value="Unassembled WGS sequence"/>
</dbReference>
<proteinExistence type="predicted"/>
<dbReference type="NCBIfam" id="TIGR01683">
    <property type="entry name" value="thiS"/>
    <property type="match status" value="1"/>
</dbReference>
<sequence length="65" mass="7042">MITINGNAIHLTAPCTVETLLVEQGYSLQRIAVERNGDILSKNRYADTIVQDGDTYEIVSFVGGG</sequence>
<dbReference type="InterPro" id="IPR016155">
    <property type="entry name" value="Mopterin_synth/thiamin_S_b"/>
</dbReference>
<dbReference type="InterPro" id="IPR010035">
    <property type="entry name" value="Thi_S"/>
</dbReference>
<organism evidence="1 2">
    <name type="scientific">Blautia parvula</name>
    <dbReference type="NCBI Taxonomy" id="2877527"/>
    <lineage>
        <taxon>Bacteria</taxon>
        <taxon>Bacillati</taxon>
        <taxon>Bacillota</taxon>
        <taxon>Clostridia</taxon>
        <taxon>Lachnospirales</taxon>
        <taxon>Lachnospiraceae</taxon>
        <taxon>Blautia</taxon>
    </lineage>
</organism>
<name>A0ABQ0C2X0_9FIRM</name>